<dbReference type="OrthoDB" id="9794294at2"/>
<keyword evidence="4" id="KW-0961">Cell wall biogenesis/degradation</keyword>
<dbReference type="SMART" id="SM00644">
    <property type="entry name" value="Ami_2"/>
    <property type="match status" value="1"/>
</dbReference>
<evidence type="ECO:0000256" key="4">
    <source>
        <dbReference type="ARBA" id="ARBA00023316"/>
    </source>
</evidence>
<organism evidence="8 9">
    <name type="scientific">Bacillus gaemokensis</name>
    <dbReference type="NCBI Taxonomy" id="574375"/>
    <lineage>
        <taxon>Bacteria</taxon>
        <taxon>Bacillati</taxon>
        <taxon>Bacillota</taxon>
        <taxon>Bacilli</taxon>
        <taxon>Bacillales</taxon>
        <taxon>Bacillaceae</taxon>
        <taxon>Bacillus</taxon>
        <taxon>Bacillus cereus group</taxon>
    </lineage>
</organism>
<dbReference type="AlphaFoldDB" id="A0A073K8W7"/>
<dbReference type="PANTHER" id="PTHR30417:SF1">
    <property type="entry name" value="N-ACETYLMURAMOYL-L-ALANINE AMIDASE AMID"/>
    <property type="match status" value="1"/>
</dbReference>
<evidence type="ECO:0000256" key="2">
    <source>
        <dbReference type="ARBA" id="ARBA00011901"/>
    </source>
</evidence>
<dbReference type="EC" id="3.5.1.28" evidence="2"/>
<dbReference type="Pfam" id="PF01510">
    <property type="entry name" value="Amidase_2"/>
    <property type="match status" value="1"/>
</dbReference>
<dbReference type="Gene3D" id="3.40.80.10">
    <property type="entry name" value="Peptidoglycan recognition protein-like"/>
    <property type="match status" value="1"/>
</dbReference>
<sequence>MVMFPIERNYIGYGSSRPGIPLSKVRFIVSHDTGNPGSNAIGNRDYFEEIQPKASAHTFIDDKTILEIIPINEVAYHVRYNVPTDNDLYGYDANKAAIGVELCYGGEVNFWDAYTRFTWYHAYLCQNFGLNPKTDIVSHKTLDPSRKIDPENVLGQQGIRFRQFLADVYRMYVSFR</sequence>
<evidence type="ECO:0000259" key="7">
    <source>
        <dbReference type="SMART" id="SM00644"/>
    </source>
</evidence>
<evidence type="ECO:0000256" key="3">
    <source>
        <dbReference type="ARBA" id="ARBA00022801"/>
    </source>
</evidence>
<dbReference type="eggNOG" id="COG5632">
    <property type="taxonomic scope" value="Bacteria"/>
</dbReference>
<dbReference type="CDD" id="cd06583">
    <property type="entry name" value="PGRP"/>
    <property type="match status" value="1"/>
</dbReference>
<accession>A0A073K8W7</accession>
<keyword evidence="3" id="KW-0378">Hydrolase</keyword>
<dbReference type="SUPFAM" id="SSF55846">
    <property type="entry name" value="N-acetylmuramoyl-L-alanine amidase-like"/>
    <property type="match status" value="1"/>
</dbReference>
<dbReference type="GO" id="GO:0009254">
    <property type="term" value="P:peptidoglycan turnover"/>
    <property type="evidence" value="ECO:0007669"/>
    <property type="project" value="TreeGrafter"/>
</dbReference>
<dbReference type="GO" id="GO:0008745">
    <property type="term" value="F:N-acetylmuramoyl-L-alanine amidase activity"/>
    <property type="evidence" value="ECO:0007669"/>
    <property type="project" value="UniProtKB-EC"/>
</dbReference>
<dbReference type="EMBL" id="JOTM01000013">
    <property type="protein sequence ID" value="KEK23754.1"/>
    <property type="molecule type" value="Genomic_DNA"/>
</dbReference>
<evidence type="ECO:0000313" key="8">
    <source>
        <dbReference type="EMBL" id="KEK23754.1"/>
    </source>
</evidence>
<dbReference type="GO" id="GO:0009253">
    <property type="term" value="P:peptidoglycan catabolic process"/>
    <property type="evidence" value="ECO:0007669"/>
    <property type="project" value="InterPro"/>
</dbReference>
<protein>
    <recommendedName>
        <fullName evidence="2">N-acetylmuramoyl-L-alanine amidase</fullName>
        <ecNumber evidence="2">3.5.1.28</ecNumber>
    </recommendedName>
    <alternativeName>
        <fullName evidence="6">Autolysin</fullName>
    </alternativeName>
    <alternativeName>
        <fullName evidence="5">Cell wall hydrolase</fullName>
    </alternativeName>
</protein>
<gene>
    <name evidence="8" type="ORF">BAGA_07280</name>
</gene>
<proteinExistence type="predicted"/>
<evidence type="ECO:0000256" key="1">
    <source>
        <dbReference type="ARBA" id="ARBA00001561"/>
    </source>
</evidence>
<keyword evidence="9" id="KW-1185">Reference proteome</keyword>
<evidence type="ECO:0000256" key="5">
    <source>
        <dbReference type="ARBA" id="ARBA00030881"/>
    </source>
</evidence>
<dbReference type="PANTHER" id="PTHR30417">
    <property type="entry name" value="N-ACETYLMURAMOYL-L-ALANINE AMIDASE AMID"/>
    <property type="match status" value="1"/>
</dbReference>
<reference evidence="8 9" key="1">
    <citation type="submission" date="2014-06" db="EMBL/GenBank/DDBJ databases">
        <title>Draft genome sequence of Bacillus gaemokensis JCM 15801 (MCCC 1A00707).</title>
        <authorList>
            <person name="Lai Q."/>
            <person name="Liu Y."/>
            <person name="Shao Z."/>
        </authorList>
    </citation>
    <scope>NUCLEOTIDE SEQUENCE [LARGE SCALE GENOMIC DNA]</scope>
    <source>
        <strain evidence="8 9">JCM 15801</strain>
    </source>
</reference>
<evidence type="ECO:0000256" key="6">
    <source>
        <dbReference type="ARBA" id="ARBA00032390"/>
    </source>
</evidence>
<dbReference type="InterPro" id="IPR036505">
    <property type="entry name" value="Amidase/PGRP_sf"/>
</dbReference>
<dbReference type="InterPro" id="IPR051206">
    <property type="entry name" value="NAMLAA_amidase_2"/>
</dbReference>
<comment type="caution">
    <text evidence="8">The sequence shown here is derived from an EMBL/GenBank/DDBJ whole genome shotgun (WGS) entry which is preliminary data.</text>
</comment>
<dbReference type="RefSeq" id="WP_033675318.1">
    <property type="nucleotide sequence ID" value="NZ_JOTM01000013.1"/>
</dbReference>
<dbReference type="GO" id="GO:0071555">
    <property type="term" value="P:cell wall organization"/>
    <property type="evidence" value="ECO:0007669"/>
    <property type="project" value="UniProtKB-KW"/>
</dbReference>
<dbReference type="STRING" id="574375.AZF08_17320"/>
<dbReference type="Proteomes" id="UP000027778">
    <property type="component" value="Unassembled WGS sequence"/>
</dbReference>
<evidence type="ECO:0000313" key="9">
    <source>
        <dbReference type="Proteomes" id="UP000027778"/>
    </source>
</evidence>
<feature type="domain" description="N-acetylmuramoyl-L-alanine amidase" evidence="7">
    <location>
        <begin position="15"/>
        <end position="151"/>
    </location>
</feature>
<name>A0A073K8W7_9BACI</name>
<dbReference type="InterPro" id="IPR002502">
    <property type="entry name" value="Amidase_domain"/>
</dbReference>
<comment type="catalytic activity">
    <reaction evidence="1">
        <text>Hydrolyzes the link between N-acetylmuramoyl residues and L-amino acid residues in certain cell-wall glycopeptides.</text>
        <dbReference type="EC" id="3.5.1.28"/>
    </reaction>
</comment>